<dbReference type="InterPro" id="IPR011333">
    <property type="entry name" value="SKP1/BTB/POZ_sf"/>
</dbReference>
<keyword evidence="6" id="KW-1185">Reference proteome</keyword>
<name>A0ABM0MS80_SACKO</name>
<dbReference type="Pfam" id="PF00415">
    <property type="entry name" value="RCC1"/>
    <property type="match status" value="3"/>
</dbReference>
<proteinExistence type="predicted"/>
<feature type="repeat" description="RCC1" evidence="3">
    <location>
        <begin position="251"/>
        <end position="305"/>
    </location>
</feature>
<evidence type="ECO:0000256" key="4">
    <source>
        <dbReference type="SAM" id="MobiDB-lite"/>
    </source>
</evidence>
<evidence type="ECO:0000256" key="2">
    <source>
        <dbReference type="PROSITE-ProRule" id="PRU00023"/>
    </source>
</evidence>
<feature type="domain" description="BTB" evidence="5">
    <location>
        <begin position="568"/>
        <end position="646"/>
    </location>
</feature>
<reference evidence="7" key="1">
    <citation type="submission" date="2025-08" db="UniProtKB">
        <authorList>
            <consortium name="RefSeq"/>
        </authorList>
    </citation>
    <scope>IDENTIFICATION</scope>
    <source>
        <tissue evidence="7">Testes</tissue>
    </source>
</reference>
<sequence>MDTHLLDCDCTSKCRSKQHASDLLTLVTRGNLSQIQAYFNHCYNSCTITDEFGRNVLHMAASCRKWEVVDWLLTEKKINHQVKDIESGWTALHRSIFYGQITNLWILTLQHGASLTSQDKEALTPLDIIRLDRPAYVEFQPTGPTDVYTWGTNANFTLGHSNQQSRKHPDLVEEFAKKSISIKQVVVCKYHSVFLSHNGQVYTCGHGQGGRLGHGNEQTYLTPRSLDTMADIKCTQIAAARDHTVMLAEGGVVYTCGLNSCHQLGQPQLGSKYTTPKPILTKLLKGKVITGIEACRFHTVLYCSDTVFTFGLNAGQLGFPKGEQYIQYPKKVSSLDHKETVISHVAASAAVTVCSTVKGDIYILHGYQCRKIATKQINVIKLVAHGGNLDNDVDKDLLQREKGDELTVLVLTASGKVFCWKRSDKSVLKRCCWNYSRQIFMSDMAISKQHMAFITPHGEAFMACFSKKKTKTSPASSLLARSPSVEAFTLSAEVELLEKEEIEEISLQRLALVNRAVRITSDPSGQNFAVLQSDPKTSLVDVPSVSDSGIGKQLKTFLEETNSLDNIHDVILKVQGHEIPAHKYILASRCEYFRKILSSQKSEGKKYKVDSSSGRSVQVIEVEKTNYEMFQMLVQYIYTEHCEMLNPGYKIKSSKKSGWETVDSGIDFDLDADFEELDICDIDGRESAFEIHKGQKKKTRKENKKSGKRRNKSLNEEDENDKKVISGPVKNLQSLAKKFGVPGLANRLDSAKCSKGVIYGIKKPNKKLRFERNKHRHLCDVSIQTDDGEALQCHKCVLVARLEYFRSMLGSGWFENEFCRY</sequence>
<dbReference type="InterPro" id="IPR009091">
    <property type="entry name" value="RCC1/BLIP-II"/>
</dbReference>
<dbReference type="InterPro" id="IPR036770">
    <property type="entry name" value="Ankyrin_rpt-contain_sf"/>
</dbReference>
<feature type="repeat" description="RCC1" evidence="3">
    <location>
        <begin position="145"/>
        <end position="198"/>
    </location>
</feature>
<dbReference type="SUPFAM" id="SSF54695">
    <property type="entry name" value="POZ domain"/>
    <property type="match status" value="2"/>
</dbReference>
<gene>
    <name evidence="7" type="primary">LOC102803029</name>
</gene>
<feature type="region of interest" description="Disordered" evidence="4">
    <location>
        <begin position="691"/>
        <end position="722"/>
    </location>
</feature>
<dbReference type="PANTHER" id="PTHR22872:SF2">
    <property type="entry name" value="INHIBITOR OF BRUTON TYROSINE KINASE"/>
    <property type="match status" value="1"/>
</dbReference>
<dbReference type="InterPro" id="IPR000210">
    <property type="entry name" value="BTB/POZ_dom"/>
</dbReference>
<dbReference type="GeneID" id="102803029"/>
<dbReference type="InterPro" id="IPR000408">
    <property type="entry name" value="Reg_chr_condens"/>
</dbReference>
<dbReference type="Proteomes" id="UP000694865">
    <property type="component" value="Unplaced"/>
</dbReference>
<dbReference type="PROSITE" id="PS50012">
    <property type="entry name" value="RCC1_3"/>
    <property type="match status" value="3"/>
</dbReference>
<feature type="domain" description="BTB" evidence="5">
    <location>
        <begin position="779"/>
        <end position="821"/>
    </location>
</feature>
<keyword evidence="2" id="KW-0040">ANK repeat</keyword>
<keyword evidence="1" id="KW-0677">Repeat</keyword>
<evidence type="ECO:0000313" key="7">
    <source>
        <dbReference type="RefSeq" id="XP_006822871.1"/>
    </source>
</evidence>
<dbReference type="Gene3D" id="2.130.10.30">
    <property type="entry name" value="Regulator of chromosome condensation 1/beta-lactamase-inhibitor protein II"/>
    <property type="match status" value="1"/>
</dbReference>
<dbReference type="PROSITE" id="PS50088">
    <property type="entry name" value="ANK_REPEAT"/>
    <property type="match status" value="1"/>
</dbReference>
<feature type="repeat" description="ANK" evidence="2">
    <location>
        <begin position="87"/>
        <end position="120"/>
    </location>
</feature>
<feature type="repeat" description="RCC1" evidence="3">
    <location>
        <begin position="199"/>
        <end position="250"/>
    </location>
</feature>
<feature type="compositionally biased region" description="Basic residues" evidence="4">
    <location>
        <begin position="694"/>
        <end position="712"/>
    </location>
</feature>
<dbReference type="Pfam" id="PF12796">
    <property type="entry name" value="Ank_2"/>
    <property type="match status" value="1"/>
</dbReference>
<organism evidence="6 7">
    <name type="scientific">Saccoglossus kowalevskii</name>
    <name type="common">Acorn worm</name>
    <dbReference type="NCBI Taxonomy" id="10224"/>
    <lineage>
        <taxon>Eukaryota</taxon>
        <taxon>Metazoa</taxon>
        <taxon>Hemichordata</taxon>
        <taxon>Enteropneusta</taxon>
        <taxon>Harrimaniidae</taxon>
        <taxon>Saccoglossus</taxon>
    </lineage>
</organism>
<dbReference type="Gene3D" id="3.30.710.10">
    <property type="entry name" value="Potassium Channel Kv1.1, Chain A"/>
    <property type="match status" value="2"/>
</dbReference>
<dbReference type="SMART" id="SM00225">
    <property type="entry name" value="BTB"/>
    <property type="match status" value="1"/>
</dbReference>
<dbReference type="SUPFAM" id="SSF48403">
    <property type="entry name" value="Ankyrin repeat"/>
    <property type="match status" value="1"/>
</dbReference>
<dbReference type="PANTHER" id="PTHR22872">
    <property type="entry name" value="BTK-BINDING PROTEIN-RELATED"/>
    <property type="match status" value="1"/>
</dbReference>
<dbReference type="PRINTS" id="PR00633">
    <property type="entry name" value="RCCNDNSATION"/>
</dbReference>
<dbReference type="PROSITE" id="PS50097">
    <property type="entry name" value="BTB"/>
    <property type="match status" value="2"/>
</dbReference>
<dbReference type="InterPro" id="IPR051625">
    <property type="entry name" value="Signaling_Regulatory_Domain"/>
</dbReference>
<dbReference type="Gene3D" id="1.25.40.20">
    <property type="entry name" value="Ankyrin repeat-containing domain"/>
    <property type="match status" value="1"/>
</dbReference>
<evidence type="ECO:0000256" key="3">
    <source>
        <dbReference type="PROSITE-ProRule" id="PRU00235"/>
    </source>
</evidence>
<evidence type="ECO:0000313" key="6">
    <source>
        <dbReference type="Proteomes" id="UP000694865"/>
    </source>
</evidence>
<accession>A0ABM0MS80</accession>
<dbReference type="SUPFAM" id="SSF50985">
    <property type="entry name" value="RCC1/BLIP-II"/>
    <property type="match status" value="1"/>
</dbReference>
<protein>
    <submittedName>
        <fullName evidence="7">Inhibitor of Bruton tyrosine kinase-like</fullName>
    </submittedName>
</protein>
<evidence type="ECO:0000256" key="1">
    <source>
        <dbReference type="ARBA" id="ARBA00022737"/>
    </source>
</evidence>
<evidence type="ECO:0000259" key="5">
    <source>
        <dbReference type="PROSITE" id="PS50097"/>
    </source>
</evidence>
<dbReference type="Pfam" id="PF00651">
    <property type="entry name" value="BTB"/>
    <property type="match status" value="2"/>
</dbReference>
<dbReference type="InterPro" id="IPR002110">
    <property type="entry name" value="Ankyrin_rpt"/>
</dbReference>
<dbReference type="RefSeq" id="XP_006822871.1">
    <property type="nucleotide sequence ID" value="XM_006822808.1"/>
</dbReference>